<protein>
    <recommendedName>
        <fullName evidence="4">EthD domain-containing protein</fullName>
    </recommendedName>
</protein>
<dbReference type="RefSeq" id="XP_033688590.1">
    <property type="nucleotide sequence ID" value="XM_033820801.1"/>
</dbReference>
<sequence>MTTKPAQASVLYPRKDGATFNMAYYLSTHMPLVASSWAKYGLKRWSVTQLGPDSPYSVLVWESLEAFDKAAKGAEAGDVFGDIERFSSEQLVLCAGEVVRSR</sequence>
<accession>A0A6A6IT60</accession>
<dbReference type="OrthoDB" id="4892971at2759"/>
<dbReference type="AlphaFoldDB" id="A0A6A6IT60"/>
<dbReference type="InterPro" id="IPR009799">
    <property type="entry name" value="EthD_dom"/>
</dbReference>
<dbReference type="EMBL" id="ML987191">
    <property type="protein sequence ID" value="KAF2253586.1"/>
    <property type="molecule type" value="Genomic_DNA"/>
</dbReference>
<dbReference type="PANTHER" id="PTHR40260">
    <property type="entry name" value="BLR8190 PROTEIN"/>
    <property type="match status" value="1"/>
</dbReference>
<evidence type="ECO:0000313" key="3">
    <source>
        <dbReference type="Proteomes" id="UP000800094"/>
    </source>
</evidence>
<dbReference type="SUPFAM" id="SSF54909">
    <property type="entry name" value="Dimeric alpha+beta barrel"/>
    <property type="match status" value="1"/>
</dbReference>
<dbReference type="PANTHER" id="PTHR40260:SF2">
    <property type="entry name" value="BLR8190 PROTEIN"/>
    <property type="match status" value="1"/>
</dbReference>
<dbReference type="Gene3D" id="3.30.70.100">
    <property type="match status" value="1"/>
</dbReference>
<dbReference type="GO" id="GO:0016491">
    <property type="term" value="F:oxidoreductase activity"/>
    <property type="evidence" value="ECO:0007669"/>
    <property type="project" value="InterPro"/>
</dbReference>
<evidence type="ECO:0000313" key="2">
    <source>
        <dbReference type="EMBL" id="KAF2253586.1"/>
    </source>
</evidence>
<dbReference type="Proteomes" id="UP000800094">
    <property type="component" value="Unassembled WGS sequence"/>
</dbReference>
<name>A0A6A6IT60_9PLEO</name>
<organism evidence="2 3">
    <name type="scientific">Trematosphaeria pertusa</name>
    <dbReference type="NCBI Taxonomy" id="390896"/>
    <lineage>
        <taxon>Eukaryota</taxon>
        <taxon>Fungi</taxon>
        <taxon>Dikarya</taxon>
        <taxon>Ascomycota</taxon>
        <taxon>Pezizomycotina</taxon>
        <taxon>Dothideomycetes</taxon>
        <taxon>Pleosporomycetidae</taxon>
        <taxon>Pleosporales</taxon>
        <taxon>Massarineae</taxon>
        <taxon>Trematosphaeriaceae</taxon>
        <taxon>Trematosphaeria</taxon>
    </lineage>
</organism>
<dbReference type="GeneID" id="54574131"/>
<proteinExistence type="inferred from homology"/>
<dbReference type="InterPro" id="IPR011008">
    <property type="entry name" value="Dimeric_a/b-barrel"/>
</dbReference>
<evidence type="ECO:0000256" key="1">
    <source>
        <dbReference type="ARBA" id="ARBA00005986"/>
    </source>
</evidence>
<dbReference type="NCBIfam" id="TIGR02118">
    <property type="entry name" value="EthD family reductase"/>
    <property type="match status" value="1"/>
</dbReference>
<reference evidence="2" key="1">
    <citation type="journal article" date="2020" name="Stud. Mycol.">
        <title>101 Dothideomycetes genomes: a test case for predicting lifestyles and emergence of pathogens.</title>
        <authorList>
            <person name="Haridas S."/>
            <person name="Albert R."/>
            <person name="Binder M."/>
            <person name="Bloem J."/>
            <person name="Labutti K."/>
            <person name="Salamov A."/>
            <person name="Andreopoulos B."/>
            <person name="Baker S."/>
            <person name="Barry K."/>
            <person name="Bills G."/>
            <person name="Bluhm B."/>
            <person name="Cannon C."/>
            <person name="Castanera R."/>
            <person name="Culley D."/>
            <person name="Daum C."/>
            <person name="Ezra D."/>
            <person name="Gonzalez J."/>
            <person name="Henrissat B."/>
            <person name="Kuo A."/>
            <person name="Liang C."/>
            <person name="Lipzen A."/>
            <person name="Lutzoni F."/>
            <person name="Magnuson J."/>
            <person name="Mondo S."/>
            <person name="Nolan M."/>
            <person name="Ohm R."/>
            <person name="Pangilinan J."/>
            <person name="Park H.-J."/>
            <person name="Ramirez L."/>
            <person name="Alfaro M."/>
            <person name="Sun H."/>
            <person name="Tritt A."/>
            <person name="Yoshinaga Y."/>
            <person name="Zwiers L.-H."/>
            <person name="Turgeon B."/>
            <person name="Goodwin S."/>
            <person name="Spatafora J."/>
            <person name="Crous P."/>
            <person name="Grigoriev I."/>
        </authorList>
    </citation>
    <scope>NUCLEOTIDE SEQUENCE</scope>
    <source>
        <strain evidence="2">CBS 122368</strain>
    </source>
</reference>
<comment type="similarity">
    <text evidence="1">Belongs to the tpcK family.</text>
</comment>
<keyword evidence="3" id="KW-1185">Reference proteome</keyword>
<evidence type="ECO:0008006" key="4">
    <source>
        <dbReference type="Google" id="ProtNLM"/>
    </source>
</evidence>
<gene>
    <name evidence="2" type="ORF">BU26DRAFT_225641</name>
</gene>